<name>A0A0A6PJ75_9GAMM</name>
<accession>A0A0A6PJ75</accession>
<comment type="caution">
    <text evidence="1">The sequence shown here is derived from an EMBL/GenBank/DDBJ whole genome shotgun (WGS) entry which is preliminary data.</text>
</comment>
<dbReference type="EMBL" id="JSZA02000190">
    <property type="protein sequence ID" value="KHD10703.1"/>
    <property type="molecule type" value="Genomic_DNA"/>
</dbReference>
<protein>
    <submittedName>
        <fullName evidence="1">Uncharacterized protein</fullName>
    </submittedName>
</protein>
<gene>
    <name evidence="1" type="ORF">PN36_28695</name>
</gene>
<keyword evidence="2" id="KW-1185">Reference proteome</keyword>
<dbReference type="Proteomes" id="UP000030428">
    <property type="component" value="Unassembled WGS sequence"/>
</dbReference>
<proteinExistence type="predicted"/>
<organism evidence="1 2">
    <name type="scientific">Candidatus Thiomargarita nelsonii</name>
    <dbReference type="NCBI Taxonomy" id="1003181"/>
    <lineage>
        <taxon>Bacteria</taxon>
        <taxon>Pseudomonadati</taxon>
        <taxon>Pseudomonadota</taxon>
        <taxon>Gammaproteobacteria</taxon>
        <taxon>Thiotrichales</taxon>
        <taxon>Thiotrichaceae</taxon>
        <taxon>Thiomargarita</taxon>
    </lineage>
</organism>
<reference evidence="1 2" key="1">
    <citation type="journal article" date="2016" name="Front. Microbiol.">
        <title>Single-Cell (Meta-)Genomics of a Dimorphic Candidatus Thiomargarita nelsonii Reveals Genomic Plasticity.</title>
        <authorList>
            <person name="Flood B.E."/>
            <person name="Fliss P."/>
            <person name="Jones D.S."/>
            <person name="Dick G.J."/>
            <person name="Jain S."/>
            <person name="Kaster A.K."/>
            <person name="Winkel M."/>
            <person name="Mussmann M."/>
            <person name="Bailey J."/>
        </authorList>
    </citation>
    <scope>NUCLEOTIDE SEQUENCE [LARGE SCALE GENOMIC DNA]</scope>
    <source>
        <strain evidence="1">Hydrate Ridge</strain>
    </source>
</reference>
<dbReference type="AlphaFoldDB" id="A0A0A6PJ75"/>
<evidence type="ECO:0000313" key="1">
    <source>
        <dbReference type="EMBL" id="KHD10703.1"/>
    </source>
</evidence>
<sequence length="180" mass="20549">MNILHGTWIPKADDDFIQNGKFYLWVESSYPSKKTKTSKGIHPNHLNQKDLLSFIGSLLGLSSGDIAIQYFLLPTAKNQPLPSPELSRYLEVEIPKTITLQSWKINCYALSNIIKTLNDIHFLKIANSLVYDCVYRETKSSVGDSALAEYKLWHSWQQKLLTANATFYLGFQLQEAKNSY</sequence>
<evidence type="ECO:0000313" key="2">
    <source>
        <dbReference type="Proteomes" id="UP000030428"/>
    </source>
</evidence>